<dbReference type="RefSeq" id="WP_144909106.1">
    <property type="nucleotide sequence ID" value="NZ_VLLI01000001.1"/>
</dbReference>
<dbReference type="GO" id="GO:0030313">
    <property type="term" value="C:cell envelope"/>
    <property type="evidence" value="ECO:0007669"/>
    <property type="project" value="UniProtKB-SubCell"/>
</dbReference>
<protein>
    <submittedName>
        <fullName evidence="7">Peroxiredoxin</fullName>
    </submittedName>
</protein>
<keyword evidence="5" id="KW-0732">Signal</keyword>
<feature type="domain" description="Thioredoxin" evidence="6">
    <location>
        <begin position="233"/>
        <end position="372"/>
    </location>
</feature>
<dbReference type="InterPro" id="IPR050553">
    <property type="entry name" value="Thioredoxin_ResA/DsbE_sf"/>
</dbReference>
<proteinExistence type="predicted"/>
<evidence type="ECO:0000259" key="6">
    <source>
        <dbReference type="PROSITE" id="PS51352"/>
    </source>
</evidence>
<dbReference type="Pfam" id="PF00578">
    <property type="entry name" value="AhpC-TSA"/>
    <property type="match status" value="1"/>
</dbReference>
<dbReference type="CDD" id="cd02966">
    <property type="entry name" value="TlpA_like_family"/>
    <property type="match status" value="1"/>
</dbReference>
<comment type="subcellular location">
    <subcellularLocation>
        <location evidence="1">Cell envelope</location>
    </subcellularLocation>
</comment>
<accession>A0A562UFS5</accession>
<dbReference type="InterPro" id="IPR017937">
    <property type="entry name" value="Thioredoxin_CS"/>
</dbReference>
<dbReference type="GO" id="GO:0016209">
    <property type="term" value="F:antioxidant activity"/>
    <property type="evidence" value="ECO:0007669"/>
    <property type="project" value="InterPro"/>
</dbReference>
<dbReference type="OrthoDB" id="750178at2"/>
<keyword evidence="8" id="KW-1185">Reference proteome</keyword>
<organism evidence="7 8">
    <name type="scientific">Mucilaginibacter frigoritolerans</name>
    <dbReference type="NCBI Taxonomy" id="652788"/>
    <lineage>
        <taxon>Bacteria</taxon>
        <taxon>Pseudomonadati</taxon>
        <taxon>Bacteroidota</taxon>
        <taxon>Sphingobacteriia</taxon>
        <taxon>Sphingobacteriales</taxon>
        <taxon>Sphingobacteriaceae</taxon>
        <taxon>Mucilaginibacter</taxon>
    </lineage>
</organism>
<dbReference type="InterPro" id="IPR000866">
    <property type="entry name" value="AhpC/TSA"/>
</dbReference>
<sequence length="372" mass="42062">MKHQRQLKKIVLLFSFLFAFIIAHAQQKYTVSGNISGITQPVMIHLEYRVNRENIDDSVTTKDGKFDFSGTISRPTKVVMIILPVDRSKGYHADIRKFYLSSGATAISGDSLKTAIIHGGATQDEYMQLTSKSAPLQDSIDLYTWKRMTVAKDKKPALQAKFNLYMLKMEEVVMDFMVDNNNSYVSLDLVGEKSYVITDPDKFEGLYNILSPDLKNTDEGKKYAELLSLTRKLAIGQPALDFTENDPDGKPVSLASLKGKYILVDFWASWCGPCRMEYPFLKKAYQLFKDKNFVIVSVSLDDKKPNWIKAIKDNEFPWLQVCDLKGFNNAVAVAYGITAIPQSFLIDPNGIIIAKNLRNNNLIEELNKVIKP</sequence>
<dbReference type="Pfam" id="PF14289">
    <property type="entry name" value="DUF4369"/>
    <property type="match status" value="1"/>
</dbReference>
<dbReference type="PANTHER" id="PTHR42852:SF6">
    <property type="entry name" value="THIOL:DISULFIDE INTERCHANGE PROTEIN DSBE"/>
    <property type="match status" value="1"/>
</dbReference>
<evidence type="ECO:0000256" key="5">
    <source>
        <dbReference type="SAM" id="SignalP"/>
    </source>
</evidence>
<dbReference type="PANTHER" id="PTHR42852">
    <property type="entry name" value="THIOL:DISULFIDE INTERCHANGE PROTEIN DSBE"/>
    <property type="match status" value="1"/>
</dbReference>
<feature type="chain" id="PRO_5021750007" evidence="5">
    <location>
        <begin position="26"/>
        <end position="372"/>
    </location>
</feature>
<feature type="signal peptide" evidence="5">
    <location>
        <begin position="1"/>
        <end position="25"/>
    </location>
</feature>
<evidence type="ECO:0000256" key="1">
    <source>
        <dbReference type="ARBA" id="ARBA00004196"/>
    </source>
</evidence>
<dbReference type="EMBL" id="VLLI01000001">
    <property type="protein sequence ID" value="TWJ04686.1"/>
    <property type="molecule type" value="Genomic_DNA"/>
</dbReference>
<name>A0A562UFS5_9SPHI</name>
<dbReference type="GO" id="GO:0016491">
    <property type="term" value="F:oxidoreductase activity"/>
    <property type="evidence" value="ECO:0007669"/>
    <property type="project" value="InterPro"/>
</dbReference>
<reference evidence="7 8" key="1">
    <citation type="submission" date="2019-07" db="EMBL/GenBank/DDBJ databases">
        <title>Genomic Encyclopedia of Archaeal and Bacterial Type Strains, Phase II (KMG-II): from individual species to whole genera.</title>
        <authorList>
            <person name="Goeker M."/>
        </authorList>
    </citation>
    <scope>NUCLEOTIDE SEQUENCE [LARGE SCALE GENOMIC DNA]</scope>
    <source>
        <strain evidence="7 8">ATCC BAA-1854</strain>
    </source>
</reference>
<evidence type="ECO:0000256" key="3">
    <source>
        <dbReference type="ARBA" id="ARBA00023157"/>
    </source>
</evidence>
<dbReference type="GO" id="GO:0017004">
    <property type="term" value="P:cytochrome complex assembly"/>
    <property type="evidence" value="ECO:0007669"/>
    <property type="project" value="UniProtKB-KW"/>
</dbReference>
<keyword evidence="2" id="KW-0201">Cytochrome c-type biogenesis</keyword>
<keyword evidence="4" id="KW-0676">Redox-active center</keyword>
<gene>
    <name evidence="7" type="ORF">JN11_00407</name>
</gene>
<evidence type="ECO:0000313" key="8">
    <source>
        <dbReference type="Proteomes" id="UP000317010"/>
    </source>
</evidence>
<evidence type="ECO:0000256" key="2">
    <source>
        <dbReference type="ARBA" id="ARBA00022748"/>
    </source>
</evidence>
<dbReference type="AlphaFoldDB" id="A0A562UFS5"/>
<dbReference type="InterPro" id="IPR013766">
    <property type="entry name" value="Thioredoxin_domain"/>
</dbReference>
<dbReference type="Proteomes" id="UP000317010">
    <property type="component" value="Unassembled WGS sequence"/>
</dbReference>
<dbReference type="InterPro" id="IPR025380">
    <property type="entry name" value="DUF4369"/>
</dbReference>
<evidence type="ECO:0000256" key="4">
    <source>
        <dbReference type="ARBA" id="ARBA00023284"/>
    </source>
</evidence>
<evidence type="ECO:0000313" key="7">
    <source>
        <dbReference type="EMBL" id="TWJ04686.1"/>
    </source>
</evidence>
<dbReference type="PROSITE" id="PS00194">
    <property type="entry name" value="THIOREDOXIN_1"/>
    <property type="match status" value="1"/>
</dbReference>
<comment type="caution">
    <text evidence="7">The sequence shown here is derived from an EMBL/GenBank/DDBJ whole genome shotgun (WGS) entry which is preliminary data.</text>
</comment>
<dbReference type="InterPro" id="IPR036249">
    <property type="entry name" value="Thioredoxin-like_sf"/>
</dbReference>
<dbReference type="Gene3D" id="3.40.30.10">
    <property type="entry name" value="Glutaredoxin"/>
    <property type="match status" value="1"/>
</dbReference>
<dbReference type="PROSITE" id="PS51352">
    <property type="entry name" value="THIOREDOXIN_2"/>
    <property type="match status" value="1"/>
</dbReference>
<dbReference type="SUPFAM" id="SSF52833">
    <property type="entry name" value="Thioredoxin-like"/>
    <property type="match status" value="1"/>
</dbReference>
<keyword evidence="3" id="KW-1015">Disulfide bond</keyword>